<evidence type="ECO:0000313" key="8">
    <source>
        <dbReference type="Proteomes" id="UP000176992"/>
    </source>
</evidence>
<dbReference type="GO" id="GO:0008855">
    <property type="term" value="F:exodeoxyribonuclease VII activity"/>
    <property type="evidence" value="ECO:0007669"/>
    <property type="project" value="UniProtKB-UniRule"/>
</dbReference>
<accession>A0A1F5YFN5</accession>
<evidence type="ECO:0000256" key="6">
    <source>
        <dbReference type="HAMAP-Rule" id="MF_00337"/>
    </source>
</evidence>
<dbReference type="InterPro" id="IPR037004">
    <property type="entry name" value="Exonuc_VII_ssu_sf"/>
</dbReference>
<dbReference type="PIRSF" id="PIRSF006488">
    <property type="entry name" value="Exonuc_VII_S"/>
    <property type="match status" value="1"/>
</dbReference>
<gene>
    <name evidence="6" type="primary">xseB</name>
    <name evidence="7" type="ORF">A2Z86_08520</name>
</gene>
<dbReference type="SUPFAM" id="SSF116842">
    <property type="entry name" value="XseB-like"/>
    <property type="match status" value="1"/>
</dbReference>
<evidence type="ECO:0000256" key="5">
    <source>
        <dbReference type="ARBA" id="ARBA00022839"/>
    </source>
</evidence>
<dbReference type="Pfam" id="PF02609">
    <property type="entry name" value="Exonuc_VII_S"/>
    <property type="match status" value="1"/>
</dbReference>
<dbReference type="NCBIfam" id="TIGR01280">
    <property type="entry name" value="xseB"/>
    <property type="match status" value="1"/>
</dbReference>
<dbReference type="PANTHER" id="PTHR34137">
    <property type="entry name" value="EXODEOXYRIBONUCLEASE 7 SMALL SUBUNIT"/>
    <property type="match status" value="1"/>
</dbReference>
<keyword evidence="2 6" id="KW-0963">Cytoplasm</keyword>
<dbReference type="GO" id="GO:0005829">
    <property type="term" value="C:cytosol"/>
    <property type="evidence" value="ECO:0007669"/>
    <property type="project" value="TreeGrafter"/>
</dbReference>
<dbReference type="EC" id="3.1.11.6" evidence="6"/>
<proteinExistence type="inferred from homology"/>
<evidence type="ECO:0000256" key="1">
    <source>
        <dbReference type="ARBA" id="ARBA00009998"/>
    </source>
</evidence>
<dbReference type="Proteomes" id="UP000176992">
    <property type="component" value="Unassembled WGS sequence"/>
</dbReference>
<comment type="catalytic activity">
    <reaction evidence="6">
        <text>Exonucleolytic cleavage in either 5'- to 3'- or 3'- to 5'-direction to yield nucleoside 5'-phosphates.</text>
        <dbReference type="EC" id="3.1.11.6"/>
    </reaction>
</comment>
<keyword evidence="5 6" id="KW-0269">Exonuclease</keyword>
<dbReference type="HAMAP" id="MF_00337">
    <property type="entry name" value="Exonuc_7_S"/>
    <property type="match status" value="1"/>
</dbReference>
<dbReference type="AlphaFoldDB" id="A0A1F5YFN5"/>
<dbReference type="Gene3D" id="1.10.287.1040">
    <property type="entry name" value="Exonuclease VII, small subunit"/>
    <property type="match status" value="1"/>
</dbReference>
<comment type="caution">
    <text evidence="7">The sequence shown here is derived from an EMBL/GenBank/DDBJ whole genome shotgun (WGS) entry which is preliminary data.</text>
</comment>
<evidence type="ECO:0000256" key="3">
    <source>
        <dbReference type="ARBA" id="ARBA00022722"/>
    </source>
</evidence>
<sequence>MAEKKTKTFEDHCRRLDEIVSRLEDEQLPLEESIELFTEGVDLALKARNQLEQSGEKVQKLIEKLEGDFDLEDLDQEP</sequence>
<comment type="similarity">
    <text evidence="1 6">Belongs to the XseB family.</text>
</comment>
<keyword evidence="4 6" id="KW-0378">Hydrolase</keyword>
<name>A0A1F5YFN5_9BACT</name>
<dbReference type="EMBL" id="MFIV01000053">
    <property type="protein sequence ID" value="OGF98959.1"/>
    <property type="molecule type" value="Genomic_DNA"/>
</dbReference>
<keyword evidence="3 6" id="KW-0540">Nuclease</keyword>
<dbReference type="PANTHER" id="PTHR34137:SF1">
    <property type="entry name" value="EXODEOXYRIBONUCLEASE 7 SMALL SUBUNIT"/>
    <property type="match status" value="1"/>
</dbReference>
<organism evidence="7 8">
    <name type="scientific">Candidatus Glassbacteria bacterium GWA2_58_10</name>
    <dbReference type="NCBI Taxonomy" id="1817865"/>
    <lineage>
        <taxon>Bacteria</taxon>
        <taxon>Candidatus Glassiibacteriota</taxon>
    </lineage>
</organism>
<reference evidence="7 8" key="1">
    <citation type="journal article" date="2016" name="Nat. Commun.">
        <title>Thousands of microbial genomes shed light on interconnected biogeochemical processes in an aquifer system.</title>
        <authorList>
            <person name="Anantharaman K."/>
            <person name="Brown C.T."/>
            <person name="Hug L.A."/>
            <person name="Sharon I."/>
            <person name="Castelle C.J."/>
            <person name="Probst A.J."/>
            <person name="Thomas B.C."/>
            <person name="Singh A."/>
            <person name="Wilkins M.J."/>
            <person name="Karaoz U."/>
            <person name="Brodie E.L."/>
            <person name="Williams K.H."/>
            <person name="Hubbard S.S."/>
            <person name="Banfield J.F."/>
        </authorList>
    </citation>
    <scope>NUCLEOTIDE SEQUENCE [LARGE SCALE GENOMIC DNA]</scope>
</reference>
<dbReference type="GO" id="GO:0006308">
    <property type="term" value="P:DNA catabolic process"/>
    <property type="evidence" value="ECO:0007669"/>
    <property type="project" value="UniProtKB-UniRule"/>
</dbReference>
<comment type="subcellular location">
    <subcellularLocation>
        <location evidence="6">Cytoplasm</location>
    </subcellularLocation>
</comment>
<dbReference type="InterPro" id="IPR003761">
    <property type="entry name" value="Exonuc_VII_S"/>
</dbReference>
<evidence type="ECO:0000313" key="7">
    <source>
        <dbReference type="EMBL" id="OGF98959.1"/>
    </source>
</evidence>
<comment type="function">
    <text evidence="6">Bidirectionally degrades single-stranded DNA into large acid-insoluble oligonucleotides, which are then degraded further into small acid-soluble oligonucleotides.</text>
</comment>
<dbReference type="GO" id="GO:0009318">
    <property type="term" value="C:exodeoxyribonuclease VII complex"/>
    <property type="evidence" value="ECO:0007669"/>
    <property type="project" value="UniProtKB-UniRule"/>
</dbReference>
<evidence type="ECO:0000256" key="2">
    <source>
        <dbReference type="ARBA" id="ARBA00022490"/>
    </source>
</evidence>
<comment type="subunit">
    <text evidence="6">Heterooligomer composed of large and small subunits.</text>
</comment>
<protein>
    <recommendedName>
        <fullName evidence="6">Exodeoxyribonuclease 7 small subunit</fullName>
        <ecNumber evidence="6">3.1.11.6</ecNumber>
    </recommendedName>
    <alternativeName>
        <fullName evidence="6">Exodeoxyribonuclease VII small subunit</fullName>
        <shortName evidence="6">Exonuclease VII small subunit</shortName>
    </alternativeName>
</protein>
<evidence type="ECO:0000256" key="4">
    <source>
        <dbReference type="ARBA" id="ARBA00022801"/>
    </source>
</evidence>